<comment type="caution">
    <text evidence="1">The sequence shown here is derived from an EMBL/GenBank/DDBJ whole genome shotgun (WGS) entry which is preliminary data.</text>
</comment>
<dbReference type="EMBL" id="JAJFAZ020000007">
    <property type="protein sequence ID" value="KAI5316949.1"/>
    <property type="molecule type" value="Genomic_DNA"/>
</dbReference>
<name>A0AAD4V1W1_PRUDU</name>
<sequence length="88" mass="10083">MNCATDLTERKTKVDRFHVHLFLAVLDPEFDQVRGEILCKDPKLDLHQTFSYVRRDSQQRMSMTGAQEASVMVAQHQMESHTFIGGSS</sequence>
<gene>
    <name evidence="1" type="ORF">L3X38_036656</name>
</gene>
<evidence type="ECO:0000313" key="2">
    <source>
        <dbReference type="Proteomes" id="UP001054821"/>
    </source>
</evidence>
<proteinExistence type="predicted"/>
<organism evidence="1 2">
    <name type="scientific">Prunus dulcis</name>
    <name type="common">Almond</name>
    <name type="synonym">Amygdalus dulcis</name>
    <dbReference type="NCBI Taxonomy" id="3755"/>
    <lineage>
        <taxon>Eukaryota</taxon>
        <taxon>Viridiplantae</taxon>
        <taxon>Streptophyta</taxon>
        <taxon>Embryophyta</taxon>
        <taxon>Tracheophyta</taxon>
        <taxon>Spermatophyta</taxon>
        <taxon>Magnoliopsida</taxon>
        <taxon>eudicotyledons</taxon>
        <taxon>Gunneridae</taxon>
        <taxon>Pentapetalae</taxon>
        <taxon>rosids</taxon>
        <taxon>fabids</taxon>
        <taxon>Rosales</taxon>
        <taxon>Rosaceae</taxon>
        <taxon>Amygdaloideae</taxon>
        <taxon>Amygdaleae</taxon>
        <taxon>Prunus</taxon>
    </lineage>
</organism>
<dbReference type="Proteomes" id="UP001054821">
    <property type="component" value="Chromosome 7"/>
</dbReference>
<reference evidence="1 2" key="1">
    <citation type="journal article" date="2022" name="G3 (Bethesda)">
        <title>Whole-genome sequence and methylome profiling of the almond [Prunus dulcis (Mill.) D.A. Webb] cultivar 'Nonpareil'.</title>
        <authorList>
            <person name="D'Amico-Willman K.M."/>
            <person name="Ouma W.Z."/>
            <person name="Meulia T."/>
            <person name="Sideli G.M."/>
            <person name="Gradziel T.M."/>
            <person name="Fresnedo-Ramirez J."/>
        </authorList>
    </citation>
    <scope>NUCLEOTIDE SEQUENCE [LARGE SCALE GENOMIC DNA]</scope>
    <source>
        <strain evidence="1">Clone GOH B32 T37-40</strain>
    </source>
</reference>
<keyword evidence="2" id="KW-1185">Reference proteome</keyword>
<accession>A0AAD4V1W1</accession>
<evidence type="ECO:0000313" key="1">
    <source>
        <dbReference type="EMBL" id="KAI5316949.1"/>
    </source>
</evidence>
<protein>
    <submittedName>
        <fullName evidence="1">Uncharacterized protein</fullName>
    </submittedName>
</protein>
<dbReference type="AlphaFoldDB" id="A0AAD4V1W1"/>